<feature type="region of interest" description="Disordered" evidence="1">
    <location>
        <begin position="1"/>
        <end position="70"/>
    </location>
</feature>
<accession>A0A1Q9DXH1</accession>
<evidence type="ECO:0000313" key="2">
    <source>
        <dbReference type="EMBL" id="OLP99867.1"/>
    </source>
</evidence>
<dbReference type="AlphaFoldDB" id="A0A1Q9DXH1"/>
<reference evidence="2 3" key="1">
    <citation type="submission" date="2016-02" db="EMBL/GenBank/DDBJ databases">
        <title>Genome analysis of coral dinoflagellate symbionts highlights evolutionary adaptations to a symbiotic lifestyle.</title>
        <authorList>
            <person name="Aranda M."/>
            <person name="Li Y."/>
            <person name="Liew Y.J."/>
            <person name="Baumgarten S."/>
            <person name="Simakov O."/>
            <person name="Wilson M."/>
            <person name="Piel J."/>
            <person name="Ashoor H."/>
            <person name="Bougouffa S."/>
            <person name="Bajic V.B."/>
            <person name="Ryu T."/>
            <person name="Ravasi T."/>
            <person name="Bayer T."/>
            <person name="Micklem G."/>
            <person name="Kim H."/>
            <person name="Bhak J."/>
            <person name="Lajeunesse T.C."/>
            <person name="Voolstra C.R."/>
        </authorList>
    </citation>
    <scope>NUCLEOTIDE SEQUENCE [LARGE SCALE GENOMIC DNA]</scope>
    <source>
        <strain evidence="2 3">CCMP2467</strain>
    </source>
</reference>
<dbReference type="EMBL" id="LSRX01000348">
    <property type="protein sequence ID" value="OLP99867.1"/>
    <property type="molecule type" value="Genomic_DNA"/>
</dbReference>
<name>A0A1Q9DXH1_SYMMI</name>
<feature type="region of interest" description="Disordered" evidence="1">
    <location>
        <begin position="127"/>
        <end position="147"/>
    </location>
</feature>
<protein>
    <submittedName>
        <fullName evidence="2">Uncharacterized protein</fullName>
    </submittedName>
</protein>
<evidence type="ECO:0000256" key="1">
    <source>
        <dbReference type="SAM" id="MobiDB-lite"/>
    </source>
</evidence>
<dbReference type="Proteomes" id="UP000186817">
    <property type="component" value="Unassembled WGS sequence"/>
</dbReference>
<dbReference type="OrthoDB" id="440346at2759"/>
<keyword evidence="3" id="KW-1185">Reference proteome</keyword>
<feature type="compositionally biased region" description="Basic and acidic residues" evidence="1">
    <location>
        <begin position="24"/>
        <end position="46"/>
    </location>
</feature>
<comment type="caution">
    <text evidence="2">The sequence shown here is derived from an EMBL/GenBank/DDBJ whole genome shotgun (WGS) entry which is preliminary data.</text>
</comment>
<organism evidence="2 3">
    <name type="scientific">Symbiodinium microadriaticum</name>
    <name type="common">Dinoflagellate</name>
    <name type="synonym">Zooxanthella microadriatica</name>
    <dbReference type="NCBI Taxonomy" id="2951"/>
    <lineage>
        <taxon>Eukaryota</taxon>
        <taxon>Sar</taxon>
        <taxon>Alveolata</taxon>
        <taxon>Dinophyceae</taxon>
        <taxon>Suessiales</taxon>
        <taxon>Symbiodiniaceae</taxon>
        <taxon>Symbiodinium</taxon>
    </lineage>
</organism>
<sequence>MQPRSFASGFLLGHEASGDLSKGPGRDRSGSKDLTDLAGRGNKDTLEGVVVPRDRRSKGLPTGTDPWTKSNVHVKTDEAMLGGTPAAIRRKAMVLLDEAPDLAPYDLSARIRLIHSRRRLRGKCSATAFDTPGQATTATSEKSPEETAFEKDLLKALGVEDETKATETAVPKEEKAGSFQAFEETDVFVAPTKVLGPRLAKAINNQCLACLTSAERGMSDAKRRLKDAGQSYSTSGWECFLENGLKVNIKASNFEVYLKAYFCRSARAVAEGAEEEEDRAGPCEFQFYVDLPKALSRSRSAESICDPFGCLTTHHWRRFLRLVVGKLKTGTRDPHAKGQGLVLDGSRGPVSVFSVFAKGTLLALAYGLH</sequence>
<evidence type="ECO:0000313" key="3">
    <source>
        <dbReference type="Proteomes" id="UP000186817"/>
    </source>
</evidence>
<proteinExistence type="predicted"/>
<gene>
    <name evidence="2" type="ORF">AK812_SmicGene17549</name>
</gene>